<dbReference type="EMBL" id="BLLK01000019">
    <property type="protein sequence ID" value="GFH44119.1"/>
    <property type="molecule type" value="Genomic_DNA"/>
</dbReference>
<dbReference type="Proteomes" id="UP001054902">
    <property type="component" value="Unassembled WGS sequence"/>
</dbReference>
<evidence type="ECO:0000256" key="2">
    <source>
        <dbReference type="SAM" id="Phobius"/>
    </source>
</evidence>
<feature type="region of interest" description="Disordered" evidence="1">
    <location>
        <begin position="1"/>
        <end position="23"/>
    </location>
</feature>
<keyword evidence="2" id="KW-1133">Transmembrane helix</keyword>
<proteinExistence type="predicted"/>
<protein>
    <submittedName>
        <fullName evidence="3">Uncharacterized protein</fullName>
    </submittedName>
</protein>
<keyword evidence="4" id="KW-1185">Reference proteome</keyword>
<evidence type="ECO:0000313" key="3">
    <source>
        <dbReference type="EMBL" id="GFH44119.1"/>
    </source>
</evidence>
<feature type="compositionally biased region" description="Basic and acidic residues" evidence="1">
    <location>
        <begin position="14"/>
        <end position="23"/>
    </location>
</feature>
<feature type="transmembrane region" description="Helical" evidence="2">
    <location>
        <begin position="87"/>
        <end position="113"/>
    </location>
</feature>
<comment type="caution">
    <text evidence="3">The sequence shown here is derived from an EMBL/GenBank/DDBJ whole genome shotgun (WGS) entry which is preliminary data.</text>
</comment>
<reference evidence="3 4" key="1">
    <citation type="journal article" date="2021" name="Sci. Rep.">
        <title>The genome of the diatom Chaetoceros tenuissimus carries an ancient integrated fragment of an extant virus.</title>
        <authorList>
            <person name="Hongo Y."/>
            <person name="Kimura K."/>
            <person name="Takaki Y."/>
            <person name="Yoshida Y."/>
            <person name="Baba S."/>
            <person name="Kobayashi G."/>
            <person name="Nagasaki K."/>
            <person name="Hano T."/>
            <person name="Tomaru Y."/>
        </authorList>
    </citation>
    <scope>NUCLEOTIDE SEQUENCE [LARGE SCALE GENOMIC DNA]</scope>
    <source>
        <strain evidence="3 4">NIES-3715</strain>
    </source>
</reference>
<feature type="compositionally biased region" description="Pro residues" evidence="1">
    <location>
        <begin position="1"/>
        <end position="10"/>
    </location>
</feature>
<organism evidence="3 4">
    <name type="scientific">Chaetoceros tenuissimus</name>
    <dbReference type="NCBI Taxonomy" id="426638"/>
    <lineage>
        <taxon>Eukaryota</taxon>
        <taxon>Sar</taxon>
        <taxon>Stramenopiles</taxon>
        <taxon>Ochrophyta</taxon>
        <taxon>Bacillariophyta</taxon>
        <taxon>Coscinodiscophyceae</taxon>
        <taxon>Chaetocerotophycidae</taxon>
        <taxon>Chaetocerotales</taxon>
        <taxon>Chaetocerotaceae</taxon>
        <taxon>Chaetoceros</taxon>
    </lineage>
</organism>
<sequence>MHNPQAPAPPSDIEQGKKKDPDHKSDVYGVGQTIALPLASSPNMNNAFTNQTFCCCNSVRTVSIFWFSISLILELVSLISSCLQEDALRAAGIIVSVLFMILSIQGLIGCILFKSTQIMFALIGVIIKALLNLLGFIVLLASSGGLMEIDFEESEHVDFIMVALVILLFYGFGVVVMWRLIKERNASVED</sequence>
<dbReference type="AlphaFoldDB" id="A0AAD3GZA0"/>
<keyword evidence="2" id="KW-0472">Membrane</keyword>
<feature type="transmembrane region" description="Helical" evidence="2">
    <location>
        <begin position="64"/>
        <end position="81"/>
    </location>
</feature>
<name>A0AAD3GZA0_9STRA</name>
<gene>
    <name evidence="3" type="ORF">CTEN210_00593</name>
</gene>
<evidence type="ECO:0000313" key="4">
    <source>
        <dbReference type="Proteomes" id="UP001054902"/>
    </source>
</evidence>
<feature type="transmembrane region" description="Helical" evidence="2">
    <location>
        <begin position="120"/>
        <end position="139"/>
    </location>
</feature>
<feature type="transmembrane region" description="Helical" evidence="2">
    <location>
        <begin position="159"/>
        <end position="181"/>
    </location>
</feature>
<accession>A0AAD3GZA0</accession>
<keyword evidence="2" id="KW-0812">Transmembrane</keyword>
<evidence type="ECO:0000256" key="1">
    <source>
        <dbReference type="SAM" id="MobiDB-lite"/>
    </source>
</evidence>